<evidence type="ECO:0000256" key="3">
    <source>
        <dbReference type="ARBA" id="ARBA00023054"/>
    </source>
</evidence>
<dbReference type="InterPro" id="IPR003798">
    <property type="entry name" value="DNA_recombination_RmuC"/>
</dbReference>
<reference evidence="6 7" key="1">
    <citation type="submission" date="2021-08" db="EMBL/GenBank/DDBJ databases">
        <title>Collinsella faecalis sp. nov. isolated from swine faeces.</title>
        <authorList>
            <person name="Oh B.S."/>
            <person name="Lee J.H."/>
        </authorList>
    </citation>
    <scope>NUCLEOTIDE SEQUENCE [LARGE SCALE GENOMIC DNA]</scope>
    <source>
        <strain evidence="6 7">AGMB00827</strain>
    </source>
</reference>
<protein>
    <submittedName>
        <fullName evidence="6">DNA recombination protein RmuC</fullName>
    </submittedName>
</protein>
<dbReference type="SUPFAM" id="SSF58113">
    <property type="entry name" value="Apolipoprotein A-I"/>
    <property type="match status" value="1"/>
</dbReference>
<evidence type="ECO:0000256" key="2">
    <source>
        <dbReference type="ARBA" id="ARBA00009840"/>
    </source>
</evidence>
<evidence type="ECO:0000313" key="7">
    <source>
        <dbReference type="Proteomes" id="UP000700908"/>
    </source>
</evidence>
<comment type="function">
    <text evidence="1">Involved in DNA recombination.</text>
</comment>
<evidence type="ECO:0000256" key="4">
    <source>
        <dbReference type="ARBA" id="ARBA00023172"/>
    </source>
</evidence>
<accession>A0ABS7MKP6</accession>
<gene>
    <name evidence="6" type="primary">rmuC</name>
    <name evidence="6" type="ORF">K6V98_05825</name>
</gene>
<dbReference type="Pfam" id="PF02646">
    <property type="entry name" value="RmuC"/>
    <property type="match status" value="1"/>
</dbReference>
<comment type="similarity">
    <text evidence="2">Belongs to the RmuC family.</text>
</comment>
<keyword evidence="7" id="KW-1185">Reference proteome</keyword>
<dbReference type="PANTHER" id="PTHR30563">
    <property type="entry name" value="DNA RECOMBINATION PROTEIN RMUC"/>
    <property type="match status" value="1"/>
</dbReference>
<dbReference type="PANTHER" id="PTHR30563:SF0">
    <property type="entry name" value="DNA RECOMBINATION PROTEIN RMUC"/>
    <property type="match status" value="1"/>
</dbReference>
<dbReference type="Proteomes" id="UP000700908">
    <property type="component" value="Unassembled WGS sequence"/>
</dbReference>
<sequence length="503" mass="55107">MALAVSVRSLLAATRTSREKVEEAAAASARLDAVLLGITAQVDRLEGAVADISRQQTASAAADQQRHNAVLRQSLQLSDRSEALRTELSEQLTAGRRDSDNQLREMRSVVDSKLSETLSRQSADLRDQLAKFDERFGGFQTQIQGFQEQMTLGLKASADAATKSVGEVRQTVERQLTGIREDNAAQLDRMRETVDEKLSRTLNERLSTSFKQVSESLDVVSKGLGEMRTVASGVGDLKRVLSNVKTRGILGEVQLGAILREILTTDQYLEDVATIPGKTERVEFAVRLPVEGGEPILLPIDSKFPGDAYERLHVALEEGDAEAVVAARKNLESQIKKEAKDISTKYVSVPHTTNFGILFLPFEGLYAEVVNMPGLIEVLQRDYRVNVAGPSTMAAVLNSLQMSYQTFAFQKRADEIQRVLAAVKAEFPRYQQELARALKQIKTAERTVDGIINTRTNVMQRKLKSVTAMEDPAEAANLLGIGGASSLGVAGDFDDDAEVREEA</sequence>
<proteinExistence type="inferred from homology"/>
<keyword evidence="3 5" id="KW-0175">Coiled coil</keyword>
<evidence type="ECO:0000256" key="5">
    <source>
        <dbReference type="SAM" id="Coils"/>
    </source>
</evidence>
<name>A0ABS7MKP6_9ACTN</name>
<dbReference type="EMBL" id="JAIMFO010000006">
    <property type="protein sequence ID" value="MBY4797867.1"/>
    <property type="molecule type" value="Genomic_DNA"/>
</dbReference>
<evidence type="ECO:0000313" key="6">
    <source>
        <dbReference type="EMBL" id="MBY4797867.1"/>
    </source>
</evidence>
<keyword evidence="4" id="KW-0233">DNA recombination</keyword>
<comment type="caution">
    <text evidence="6">The sequence shown here is derived from an EMBL/GenBank/DDBJ whole genome shotgun (WGS) entry which is preliminary data.</text>
</comment>
<evidence type="ECO:0000256" key="1">
    <source>
        <dbReference type="ARBA" id="ARBA00003416"/>
    </source>
</evidence>
<organism evidence="6 7">
    <name type="scientific">Collinsella ureilytica</name>
    <dbReference type="NCBI Taxonomy" id="2869515"/>
    <lineage>
        <taxon>Bacteria</taxon>
        <taxon>Bacillati</taxon>
        <taxon>Actinomycetota</taxon>
        <taxon>Coriobacteriia</taxon>
        <taxon>Coriobacteriales</taxon>
        <taxon>Coriobacteriaceae</taxon>
        <taxon>Collinsella</taxon>
    </lineage>
</organism>
<feature type="coiled-coil region" evidence="5">
    <location>
        <begin position="420"/>
        <end position="447"/>
    </location>
</feature>